<sequence length="80" mass="9589">MKKFYLEEIKNNDYINAFEEIQNDFEQDDNDDWFTTDKADFDWWTKLADSIAYLEENNINYKDSDINELADYITIAEGAK</sequence>
<dbReference type="Proteomes" id="UP000029382">
    <property type="component" value="Unassembled WGS sequence"/>
</dbReference>
<proteinExistence type="predicted"/>
<reference evidence="1 3" key="1">
    <citation type="journal article" date="2014" name="Genome Announc.">
        <title>Draft Genome Sequences of Streptococcus bovis Strains ATCC 33317 and JB1.</title>
        <authorList>
            <person name="Benahmed F.H."/>
            <person name="Gopinath G.R."/>
            <person name="Harbottle H."/>
            <person name="Cotta M.A."/>
            <person name="Luo Y."/>
            <person name="Henderson C."/>
            <person name="Teri P."/>
            <person name="Soppet D."/>
            <person name="Rasmussen M."/>
            <person name="Whitehead T.R."/>
            <person name="Davidson M."/>
        </authorList>
    </citation>
    <scope>NUCLEOTIDE SEQUENCE [LARGE SCALE GENOMIC DNA]</scope>
    <source>
        <strain evidence="1 3">JB1</strain>
    </source>
</reference>
<dbReference type="EMBL" id="AUZH01000001">
    <property type="protein sequence ID" value="KFN88912.1"/>
    <property type="molecule type" value="Genomic_DNA"/>
</dbReference>
<dbReference type="RefSeq" id="WP_017643008.1">
    <property type="nucleotide sequence ID" value="NZ_AUZH01000001.1"/>
</dbReference>
<reference evidence="2 4" key="2">
    <citation type="submission" date="2016-10" db="EMBL/GenBank/DDBJ databases">
        <authorList>
            <person name="Varghese N."/>
            <person name="Submissions S."/>
        </authorList>
    </citation>
    <scope>NUCLEOTIDE SEQUENCE [LARGE SCALE GENOMIC DNA]</scope>
    <source>
        <strain evidence="2 4">JB1</strain>
    </source>
</reference>
<name>A0A091BYS4_STREI</name>
<dbReference type="EMBL" id="FOTG01000005">
    <property type="protein sequence ID" value="SFL25421.1"/>
    <property type="molecule type" value="Genomic_DNA"/>
</dbReference>
<evidence type="ECO:0000313" key="1">
    <source>
        <dbReference type="EMBL" id="KFN88912.1"/>
    </source>
</evidence>
<evidence type="ECO:0000313" key="2">
    <source>
        <dbReference type="EMBL" id="SFL25421.1"/>
    </source>
</evidence>
<comment type="caution">
    <text evidence="1">The sequence shown here is derived from an EMBL/GenBank/DDBJ whole genome shotgun (WGS) entry which is preliminary data.</text>
</comment>
<evidence type="ECO:0000313" key="3">
    <source>
        <dbReference type="Proteomes" id="UP000029382"/>
    </source>
</evidence>
<evidence type="ECO:0000313" key="4">
    <source>
        <dbReference type="Proteomes" id="UP000182793"/>
    </source>
</evidence>
<keyword evidence="4" id="KW-1185">Reference proteome</keyword>
<dbReference type="AlphaFoldDB" id="A0A091BYS4"/>
<protein>
    <submittedName>
        <fullName evidence="1">Uncharacterized protein</fullName>
    </submittedName>
</protein>
<accession>A0A091BYS4</accession>
<gene>
    <name evidence="1" type="ORF">H702_00410</name>
    <name evidence="2" type="ORF">SAMN02910290_01080</name>
</gene>
<organism evidence="1 3">
    <name type="scientific">Streptococcus equinus JB1</name>
    <dbReference type="NCBI Taxonomy" id="1294274"/>
    <lineage>
        <taxon>Bacteria</taxon>
        <taxon>Bacillati</taxon>
        <taxon>Bacillota</taxon>
        <taxon>Bacilli</taxon>
        <taxon>Lactobacillales</taxon>
        <taxon>Streptococcaceae</taxon>
        <taxon>Streptococcus</taxon>
    </lineage>
</organism>
<dbReference type="Proteomes" id="UP000182793">
    <property type="component" value="Unassembled WGS sequence"/>
</dbReference>